<comment type="caution">
    <text evidence="6">The sequence shown here is derived from an EMBL/GenBank/DDBJ whole genome shotgun (WGS) entry which is preliminary data.</text>
</comment>
<dbReference type="GO" id="GO:0046872">
    <property type="term" value="F:metal ion binding"/>
    <property type="evidence" value="ECO:0007669"/>
    <property type="project" value="UniProtKB-KW"/>
</dbReference>
<dbReference type="SUPFAM" id="SSF51316">
    <property type="entry name" value="Mss4-like"/>
    <property type="match status" value="1"/>
</dbReference>
<evidence type="ECO:0000256" key="2">
    <source>
        <dbReference type="ARBA" id="ARBA00022723"/>
    </source>
</evidence>
<reference evidence="6 7" key="1">
    <citation type="submission" date="2019-06" db="EMBL/GenBank/DDBJ databases">
        <title>New taxonomy in bacterial strain CC-CFT640, isolated from vineyard.</title>
        <authorList>
            <person name="Lin S.-Y."/>
            <person name="Tsai C.-F."/>
            <person name="Young C.-C."/>
        </authorList>
    </citation>
    <scope>NUCLEOTIDE SEQUENCE [LARGE SCALE GENOMIC DNA]</scope>
    <source>
        <strain evidence="6 7">CC-CFT640</strain>
    </source>
</reference>
<evidence type="ECO:0000256" key="3">
    <source>
        <dbReference type="ARBA" id="ARBA00022833"/>
    </source>
</evidence>
<keyword evidence="7" id="KW-1185">Reference proteome</keyword>
<keyword evidence="2" id="KW-0479">Metal-binding</keyword>
<dbReference type="InterPro" id="IPR011057">
    <property type="entry name" value="Mss4-like_sf"/>
</dbReference>
<evidence type="ECO:0000313" key="6">
    <source>
        <dbReference type="EMBL" id="TXL81729.1"/>
    </source>
</evidence>
<keyword evidence="4" id="KW-0456">Lyase</keyword>
<evidence type="ECO:0000256" key="1">
    <source>
        <dbReference type="ARBA" id="ARBA00005495"/>
    </source>
</evidence>
<dbReference type="Gene3D" id="3.90.1590.10">
    <property type="entry name" value="glutathione-dependent formaldehyde- activating enzyme (gfa)"/>
    <property type="match status" value="1"/>
</dbReference>
<name>A0A5C8PUZ2_9HYPH</name>
<evidence type="ECO:0000259" key="5">
    <source>
        <dbReference type="PROSITE" id="PS51891"/>
    </source>
</evidence>
<organism evidence="6 7">
    <name type="scientific">Vineibacter terrae</name>
    <dbReference type="NCBI Taxonomy" id="2586908"/>
    <lineage>
        <taxon>Bacteria</taxon>
        <taxon>Pseudomonadati</taxon>
        <taxon>Pseudomonadota</taxon>
        <taxon>Alphaproteobacteria</taxon>
        <taxon>Hyphomicrobiales</taxon>
        <taxon>Vineibacter</taxon>
    </lineage>
</organism>
<comment type="similarity">
    <text evidence="1">Belongs to the Gfa family.</text>
</comment>
<evidence type="ECO:0000256" key="4">
    <source>
        <dbReference type="ARBA" id="ARBA00023239"/>
    </source>
</evidence>
<proteinExistence type="inferred from homology"/>
<dbReference type="PANTHER" id="PTHR33337:SF40">
    <property type="entry name" value="CENP-V_GFA DOMAIN-CONTAINING PROTEIN-RELATED"/>
    <property type="match status" value="1"/>
</dbReference>
<gene>
    <name evidence="6" type="ORF">FHP25_04150</name>
</gene>
<sequence>MDMADTYKGACFCGAVEFEVTGAPAVAGYCHCADCRVWAAAPINAFSLWAPDSVKITKGADNIATYNKTENSYRKFCKTCGGHLMTDHPGMKLVDVYAAVLPDFPHKPTLHVFYASKMVSVKDGLPKFKDLPGDFGGSNEMLPD</sequence>
<protein>
    <submittedName>
        <fullName evidence="6">GFA family protein</fullName>
    </submittedName>
</protein>
<evidence type="ECO:0000313" key="7">
    <source>
        <dbReference type="Proteomes" id="UP000321638"/>
    </source>
</evidence>
<dbReference type="AlphaFoldDB" id="A0A5C8PUZ2"/>
<dbReference type="Proteomes" id="UP000321638">
    <property type="component" value="Unassembled WGS sequence"/>
</dbReference>
<dbReference type="Pfam" id="PF04828">
    <property type="entry name" value="GFA"/>
    <property type="match status" value="1"/>
</dbReference>
<keyword evidence="3" id="KW-0862">Zinc</keyword>
<feature type="domain" description="CENP-V/GFA" evidence="5">
    <location>
        <begin position="7"/>
        <end position="134"/>
    </location>
</feature>
<dbReference type="InterPro" id="IPR006913">
    <property type="entry name" value="CENP-V/GFA"/>
</dbReference>
<dbReference type="EMBL" id="VDUZ01000003">
    <property type="protein sequence ID" value="TXL81729.1"/>
    <property type="molecule type" value="Genomic_DNA"/>
</dbReference>
<dbReference type="PROSITE" id="PS51891">
    <property type="entry name" value="CENP_V_GFA"/>
    <property type="match status" value="1"/>
</dbReference>
<dbReference type="OrthoDB" id="7159017at2"/>
<dbReference type="GO" id="GO:0016846">
    <property type="term" value="F:carbon-sulfur lyase activity"/>
    <property type="evidence" value="ECO:0007669"/>
    <property type="project" value="InterPro"/>
</dbReference>
<dbReference type="PANTHER" id="PTHR33337">
    <property type="entry name" value="GFA DOMAIN-CONTAINING PROTEIN"/>
    <property type="match status" value="1"/>
</dbReference>
<accession>A0A5C8PUZ2</accession>